<evidence type="ECO:0000313" key="7">
    <source>
        <dbReference type="Proteomes" id="UP000266287"/>
    </source>
</evidence>
<reference evidence="6 7" key="1">
    <citation type="submission" date="2018-08" db="EMBL/GenBank/DDBJ databases">
        <title>Draft genome of candidate division NPL-UPA2 bacterium Unc8 that adapted to ultra-basic serpentinizing groundwater.</title>
        <authorList>
            <person name="Ishii S."/>
            <person name="Suzuki S."/>
            <person name="Nealson K.H."/>
        </authorList>
    </citation>
    <scope>NUCLEOTIDE SEQUENCE [LARGE SCALE GENOMIC DNA]</scope>
    <source>
        <strain evidence="6">Unc8</strain>
    </source>
</reference>
<dbReference type="InterPro" id="IPR001360">
    <property type="entry name" value="Glyco_hydro_1"/>
</dbReference>
<dbReference type="PANTHER" id="PTHR10353:SF209">
    <property type="entry name" value="GALACTOLIPID GALACTOSYLTRANSFERASE SFR2, CHLOROPLASTIC"/>
    <property type="match status" value="1"/>
</dbReference>
<evidence type="ECO:0000256" key="4">
    <source>
        <dbReference type="PROSITE-ProRule" id="PRU10055"/>
    </source>
</evidence>
<gene>
    <name evidence="6" type="ORF">B9J77_00425</name>
</gene>
<dbReference type="GO" id="GO:0005975">
    <property type="term" value="P:carbohydrate metabolic process"/>
    <property type="evidence" value="ECO:0007669"/>
    <property type="project" value="InterPro"/>
</dbReference>
<dbReference type="EMBL" id="NDHY01000001">
    <property type="protein sequence ID" value="RII01037.1"/>
    <property type="molecule type" value="Genomic_DNA"/>
</dbReference>
<dbReference type="InterPro" id="IPR017853">
    <property type="entry name" value="GH"/>
</dbReference>
<keyword evidence="2 6" id="KW-0378">Hydrolase</keyword>
<dbReference type="Pfam" id="PF00232">
    <property type="entry name" value="Glyco_hydro_1"/>
    <property type="match status" value="2"/>
</dbReference>
<keyword evidence="3" id="KW-0326">Glycosidase</keyword>
<sequence>MDMKRIFPKDFLWGSSAAAHQVEGNNYNDWSVWEKKNAAHLAKTAQKRWNDDLRMKGTNIALPEEAFDPSNYISGDATDHYNRFREDFDIAKSLGHNAHRFGIDWARIEPEEGKFNEKEIAHYRKVISALRERGIEPMVCLSHWTLPIWVAETGGIVSSKFPDYFARYVRRIVEEYKDSVTLWITFNEPTVPILAGYIAGVFPPQRKNPLLSLRVYKVLAAAHRMAYGIIHELSPDAQVGFAPALIYLEPYSRSPLDKIACNFADYWVNKHFLKLTGGTNDYLAIQYYDHLKIKFPASVKSEAEKVSDMGSELHQEGLYYWLMRLKKYNLPIYITENGIADAKDKYRTEFIKDAVHYMKKALREGADLRGYFHWSLTDNFEWNKGFWPRFGLVEIDYKTKERRIRKSAQIYKDIILKERGEE</sequence>
<dbReference type="InterPro" id="IPR018120">
    <property type="entry name" value="Glyco_hydro_1_AS"/>
</dbReference>
<evidence type="ECO:0000256" key="1">
    <source>
        <dbReference type="ARBA" id="ARBA00010838"/>
    </source>
</evidence>
<dbReference type="PRINTS" id="PR00131">
    <property type="entry name" value="GLHYDRLASE1"/>
</dbReference>
<feature type="active site" description="Nucleophile" evidence="4">
    <location>
        <position position="336"/>
    </location>
</feature>
<name>A0A399FY41_UNCN2</name>
<evidence type="ECO:0000256" key="2">
    <source>
        <dbReference type="ARBA" id="ARBA00022801"/>
    </source>
</evidence>
<evidence type="ECO:0000313" key="6">
    <source>
        <dbReference type="EMBL" id="RII01037.1"/>
    </source>
</evidence>
<proteinExistence type="inferred from homology"/>
<dbReference type="Proteomes" id="UP000266287">
    <property type="component" value="Unassembled WGS sequence"/>
</dbReference>
<evidence type="ECO:0000256" key="3">
    <source>
        <dbReference type="ARBA" id="ARBA00023295"/>
    </source>
</evidence>
<comment type="similarity">
    <text evidence="1 5">Belongs to the glycosyl hydrolase 1 family.</text>
</comment>
<accession>A0A399FY41</accession>
<dbReference type="AlphaFoldDB" id="A0A399FY41"/>
<protein>
    <submittedName>
        <fullName evidence="6">Glycoside hydrolase family 1 protein</fullName>
    </submittedName>
</protein>
<dbReference type="PROSITE" id="PS00572">
    <property type="entry name" value="GLYCOSYL_HYDROL_F1_1"/>
    <property type="match status" value="1"/>
</dbReference>
<dbReference type="SUPFAM" id="SSF51445">
    <property type="entry name" value="(Trans)glycosidases"/>
    <property type="match status" value="1"/>
</dbReference>
<dbReference type="GO" id="GO:0008422">
    <property type="term" value="F:beta-glucosidase activity"/>
    <property type="evidence" value="ECO:0007669"/>
    <property type="project" value="TreeGrafter"/>
</dbReference>
<evidence type="ECO:0000256" key="5">
    <source>
        <dbReference type="RuleBase" id="RU003690"/>
    </source>
</evidence>
<comment type="caution">
    <text evidence="6">The sequence shown here is derived from an EMBL/GenBank/DDBJ whole genome shotgun (WGS) entry which is preliminary data.</text>
</comment>
<dbReference type="PANTHER" id="PTHR10353">
    <property type="entry name" value="GLYCOSYL HYDROLASE"/>
    <property type="match status" value="1"/>
</dbReference>
<dbReference type="Gene3D" id="3.20.20.80">
    <property type="entry name" value="Glycosidases"/>
    <property type="match status" value="2"/>
</dbReference>
<organism evidence="6 7">
    <name type="scientific">candidate division NPL-UPA2 bacterium Unc8</name>
    <dbReference type="NCBI Taxonomy" id="1980939"/>
    <lineage>
        <taxon>Bacteria</taxon>
    </lineage>
</organism>